<dbReference type="Proteomes" id="UP000029669">
    <property type="component" value="Chromosome"/>
</dbReference>
<feature type="transmembrane region" description="Helical" evidence="1">
    <location>
        <begin position="36"/>
        <end position="59"/>
    </location>
</feature>
<sequence>MEAVIPMNEFMELTEDDLIVVDGGVDWAAVAAGTGIVLGAAGLAVSAGLAFIPVAVILGAGTAGEIALAGLTVAASGIGGATIGYGFSH</sequence>
<dbReference type="eggNOG" id="ENOG50347YA">
    <property type="taxonomic scope" value="Bacteria"/>
</dbReference>
<evidence type="ECO:0000313" key="3">
    <source>
        <dbReference type="Proteomes" id="UP000029669"/>
    </source>
</evidence>
<keyword evidence="1" id="KW-1133">Transmembrane helix</keyword>
<evidence type="ECO:0000313" key="2">
    <source>
        <dbReference type="EMBL" id="AIS51978.1"/>
    </source>
</evidence>
<name>A0A097AQ95_THEKI</name>
<dbReference type="KEGG" id="tki:TKV_c07950"/>
<protein>
    <recommendedName>
        <fullName evidence="4">Bacteriocin</fullName>
    </recommendedName>
</protein>
<gene>
    <name evidence="2" type="ORF">TKV_c07950</name>
</gene>
<evidence type="ECO:0000256" key="1">
    <source>
        <dbReference type="SAM" id="Phobius"/>
    </source>
</evidence>
<dbReference type="AlphaFoldDB" id="A0A097AQ95"/>
<feature type="transmembrane region" description="Helical" evidence="1">
    <location>
        <begin position="66"/>
        <end position="87"/>
    </location>
</feature>
<accession>A0A097AQ95</accession>
<dbReference type="EMBL" id="CP009170">
    <property type="protein sequence ID" value="AIS51978.1"/>
    <property type="molecule type" value="Genomic_DNA"/>
</dbReference>
<organism evidence="2 3">
    <name type="scientific">Thermoanaerobacter kivui</name>
    <name type="common">Acetogenium kivui</name>
    <dbReference type="NCBI Taxonomy" id="2325"/>
    <lineage>
        <taxon>Bacteria</taxon>
        <taxon>Bacillati</taxon>
        <taxon>Bacillota</taxon>
        <taxon>Clostridia</taxon>
        <taxon>Thermoanaerobacterales</taxon>
        <taxon>Thermoanaerobacteraceae</taxon>
        <taxon>Thermoanaerobacter</taxon>
    </lineage>
</organism>
<keyword evidence="3" id="KW-1185">Reference proteome</keyword>
<keyword evidence="1" id="KW-0812">Transmembrane</keyword>
<reference evidence="3" key="1">
    <citation type="journal article" date="2015" name="Genome Announc.">
        <title>Whole-Genome Sequences of 80 Environmental and Clinical Isolates of Burkholderia pseudomallei.</title>
        <authorList>
            <person name="Johnson S.L."/>
            <person name="Baker A.L."/>
            <person name="Chain P.S."/>
            <person name="Currie B.J."/>
            <person name="Daligault H.E."/>
            <person name="Davenport K.W."/>
            <person name="Davis C.B."/>
            <person name="Inglis T.J."/>
            <person name="Kaestli M."/>
            <person name="Koren S."/>
            <person name="Mayo M."/>
            <person name="Merritt A.J."/>
            <person name="Price E.P."/>
            <person name="Sarovich D.S."/>
            <person name="Warner J."/>
            <person name="Rosovitz M.J."/>
        </authorList>
    </citation>
    <scope>NUCLEOTIDE SEQUENCE [LARGE SCALE GENOMIC DNA]</scope>
    <source>
        <strain evidence="3">DSM 2030</strain>
    </source>
</reference>
<keyword evidence="1" id="KW-0472">Membrane</keyword>
<proteinExistence type="predicted"/>
<evidence type="ECO:0008006" key="4">
    <source>
        <dbReference type="Google" id="ProtNLM"/>
    </source>
</evidence>
<dbReference type="RefSeq" id="WP_049684807.1">
    <property type="nucleotide sequence ID" value="NZ_CP009170.1"/>
</dbReference>
<dbReference type="HOGENOM" id="CLU_2453628_0_0_9"/>